<dbReference type="InterPro" id="IPR030831">
    <property type="entry name" value="Fuse-rel_SoxYZ"/>
</dbReference>
<dbReference type="InterPro" id="IPR014756">
    <property type="entry name" value="Ig_E-set"/>
</dbReference>
<evidence type="ECO:0000259" key="2">
    <source>
        <dbReference type="Pfam" id="PF13501"/>
    </source>
</evidence>
<dbReference type="EMBL" id="CP002568">
    <property type="protein sequence ID" value="ADZ69752.1"/>
    <property type="molecule type" value="Genomic_DNA"/>
</dbReference>
<sequence>MTLRAFSLAFGVISYCCFIGFSFPVQADSTWGELRGLVFGDREIRPAPDALVLTAPARPDNQSAVPVRLEARISDGRAIRAVTFVVDENPSPVAAVFEIAGARRQLDLATRLRLNAATEVRAVVELDDGALLMASRFVKFAGGQAACAAPPAGDPAEIAATMGQMRLDREATAAGLSLARPKATLTVRHPNHTGMVLDQVTLLYVPLRIVSDIEVHQGGEKVFSMTGSITLSQDPQIGFDYVPNGADTMTVTVTDTDGARWERSFQIGSGS</sequence>
<dbReference type="InterPro" id="IPR013783">
    <property type="entry name" value="Ig-like_fold"/>
</dbReference>
<keyword evidence="4" id="KW-1185">Reference proteome</keyword>
<dbReference type="AlphaFoldDB" id="F2J1H0"/>
<evidence type="ECO:0000313" key="3">
    <source>
        <dbReference type="EMBL" id="ADZ69752.1"/>
    </source>
</evidence>
<protein>
    <submittedName>
        <fullName evidence="3">Secreted protein-like protein</fullName>
    </submittedName>
</protein>
<dbReference type="SUPFAM" id="SSF81296">
    <property type="entry name" value="E set domains"/>
    <property type="match status" value="1"/>
</dbReference>
<dbReference type="Pfam" id="PF08770">
    <property type="entry name" value="SoxZ"/>
    <property type="match status" value="1"/>
</dbReference>
<organism evidence="3 4">
    <name type="scientific">Polymorphum gilvum (strain LMG 25793 / CGMCC 1.9160 / SL003B-26A1)</name>
    <dbReference type="NCBI Taxonomy" id="991905"/>
    <lineage>
        <taxon>Bacteria</taxon>
        <taxon>Pseudomonadati</taxon>
        <taxon>Pseudomonadota</taxon>
        <taxon>Alphaproteobacteria</taxon>
        <taxon>Rhodobacterales</taxon>
        <taxon>Paracoccaceae</taxon>
        <taxon>Polymorphum</taxon>
    </lineage>
</organism>
<evidence type="ECO:0000259" key="1">
    <source>
        <dbReference type="Pfam" id="PF08770"/>
    </source>
</evidence>
<dbReference type="PATRIC" id="fig|991905.3.peg.1360"/>
<name>F2J1H0_POLGS</name>
<dbReference type="Proteomes" id="UP000008130">
    <property type="component" value="Chromosome"/>
</dbReference>
<dbReference type="HOGENOM" id="CLU_088210_0_0_5"/>
<feature type="domain" description="Sulphur oxidation protein SoxZ" evidence="1">
    <location>
        <begin position="182"/>
        <end position="265"/>
    </location>
</feature>
<gene>
    <name evidence="3" type="ordered locus">SL003B_1324</name>
</gene>
<dbReference type="InterPro" id="IPR014880">
    <property type="entry name" value="SoxZ_dom"/>
</dbReference>
<dbReference type="eggNOG" id="COG5501">
    <property type="taxonomic scope" value="Bacteria"/>
</dbReference>
<dbReference type="InterPro" id="IPR038162">
    <property type="entry name" value="SoxY_sf"/>
</dbReference>
<feature type="domain" description="Ig-like SoxY" evidence="2">
    <location>
        <begin position="38"/>
        <end position="143"/>
    </location>
</feature>
<dbReference type="KEGG" id="pgv:SL003B_1324"/>
<dbReference type="NCBIfam" id="TIGR04557">
    <property type="entry name" value="fuse_rel_SoxYZ"/>
    <property type="match status" value="1"/>
</dbReference>
<dbReference type="Gene3D" id="2.60.40.2470">
    <property type="entry name" value="SoxY domain"/>
    <property type="match status" value="1"/>
</dbReference>
<proteinExistence type="predicted"/>
<evidence type="ECO:0000313" key="4">
    <source>
        <dbReference type="Proteomes" id="UP000008130"/>
    </source>
</evidence>
<dbReference type="Gene3D" id="2.60.40.10">
    <property type="entry name" value="Immunoglobulins"/>
    <property type="match status" value="1"/>
</dbReference>
<dbReference type="Pfam" id="PF13501">
    <property type="entry name" value="SoxY"/>
    <property type="match status" value="1"/>
</dbReference>
<reference evidence="3 4" key="1">
    <citation type="journal article" date="2011" name="J. Bacteriol.">
        <title>Complete genome sequence of Polymorphum gilvum SL003B-26A1T, a crude oil-degrading bacterium from oil-polluted saline soil.</title>
        <authorList>
            <person name="Li S.G."/>
            <person name="Tang Y.Q."/>
            <person name="Nie Y."/>
            <person name="Cai M."/>
            <person name="Wu X.L."/>
        </authorList>
    </citation>
    <scope>NUCLEOTIDE SEQUENCE [LARGE SCALE GENOMIC DNA]</scope>
    <source>
        <strain evidence="4">LMG 25793 / CGMCC 1.9160 / SL003B-26A1</strain>
    </source>
</reference>
<accession>F2J1H0</accession>
<dbReference type="STRING" id="991905.SL003B_1324"/>
<dbReference type="InterPro" id="IPR032711">
    <property type="entry name" value="SoxY"/>
</dbReference>